<evidence type="ECO:0000313" key="2">
    <source>
        <dbReference type="EMBL" id="SNB61292.1"/>
    </source>
</evidence>
<dbReference type="Proteomes" id="UP000197025">
    <property type="component" value="Unassembled WGS sequence"/>
</dbReference>
<dbReference type="PANTHER" id="PTHR21666:SF287">
    <property type="entry name" value="CYTOPLASMIC MEMBRANE PROTEIN"/>
    <property type="match status" value="1"/>
</dbReference>
<dbReference type="RefSeq" id="WP_088570514.1">
    <property type="nucleotide sequence ID" value="NZ_FYEK01000012.1"/>
</dbReference>
<dbReference type="InterPro" id="IPR036779">
    <property type="entry name" value="LysM_dom_sf"/>
</dbReference>
<dbReference type="InterPro" id="IPR011055">
    <property type="entry name" value="Dup_hybrid_motif"/>
</dbReference>
<dbReference type="PROSITE" id="PS51782">
    <property type="entry name" value="LYSM"/>
    <property type="match status" value="2"/>
</dbReference>
<dbReference type="GO" id="GO:0004222">
    <property type="term" value="F:metalloendopeptidase activity"/>
    <property type="evidence" value="ECO:0007669"/>
    <property type="project" value="TreeGrafter"/>
</dbReference>
<dbReference type="OrthoDB" id="9805799at2"/>
<dbReference type="PANTHER" id="PTHR21666">
    <property type="entry name" value="PEPTIDASE-RELATED"/>
    <property type="match status" value="1"/>
</dbReference>
<evidence type="ECO:0000259" key="1">
    <source>
        <dbReference type="PROSITE" id="PS51782"/>
    </source>
</evidence>
<dbReference type="InterPro" id="IPR050570">
    <property type="entry name" value="Cell_wall_metabolism_enzyme"/>
</dbReference>
<organism evidence="2 3">
    <name type="scientific">Thermoflexus hugenholtzii JAD2</name>
    <dbReference type="NCBI Taxonomy" id="877466"/>
    <lineage>
        <taxon>Bacteria</taxon>
        <taxon>Bacillati</taxon>
        <taxon>Chloroflexota</taxon>
        <taxon>Thermoflexia</taxon>
        <taxon>Thermoflexales</taxon>
        <taxon>Thermoflexaceae</taxon>
        <taxon>Thermoflexus</taxon>
    </lineage>
</organism>
<dbReference type="InterPro" id="IPR016047">
    <property type="entry name" value="M23ase_b-sheet_dom"/>
</dbReference>
<dbReference type="CDD" id="cd00118">
    <property type="entry name" value="LysM"/>
    <property type="match status" value="2"/>
</dbReference>
<feature type="domain" description="LysM" evidence="1">
    <location>
        <begin position="86"/>
        <end position="130"/>
    </location>
</feature>
<protein>
    <submittedName>
        <fullName evidence="2">Murein DD-endopeptidase MepM and murein hydrolase activator NlpD, contain LysM domain</fullName>
    </submittedName>
</protein>
<dbReference type="Pfam" id="PF01551">
    <property type="entry name" value="Peptidase_M23"/>
    <property type="match status" value="1"/>
</dbReference>
<dbReference type="SUPFAM" id="SSF54106">
    <property type="entry name" value="LysM domain"/>
    <property type="match status" value="2"/>
</dbReference>
<name>A0A212QPE9_9CHLR</name>
<proteinExistence type="predicted"/>
<keyword evidence="2" id="KW-0378">Hydrolase</keyword>
<feature type="domain" description="LysM" evidence="1">
    <location>
        <begin position="30"/>
        <end position="74"/>
    </location>
</feature>
<evidence type="ECO:0000313" key="3">
    <source>
        <dbReference type="Proteomes" id="UP000197025"/>
    </source>
</evidence>
<sequence length="407" mass="43854">MARGQWGIVAGLILALTLRWIQPAFAQEPVRYTVQPGDTLTRIAARFGTTVEALAEANHLVNPNLIYVGQVLLIPASTASSSPSGRVHAVQPGETLYRIALRYGTTVERLMALNGLRNPHRIFVGQLLRIPEEAPGTPAAWPTPFQDVQIGPAPAVQGRVFPVRVRLSQPAALEARFLGIAFPLAPTPEGGEGLIAVPAMQAPGVYSLGVTARTPDGRTVQVSLPVQVVAGPYGREAIRLPPDRQGLLDPELLRAEREKVLAACTPFEPERRWQGPFRYPVARPEVTSEFGTRRSYNGGPYSSYHEGLDLRGSAGTPVYAPADGLVALAEALVVRGNAVILRHGWGVCSGYWHLQAVAVREGQTVKAGDLLGYVGNTGLSTGAHLHWEIRVRGIPVDPRQWVEGPLP</sequence>
<dbReference type="Gene3D" id="2.70.70.10">
    <property type="entry name" value="Glucose Permease (Domain IIA)"/>
    <property type="match status" value="1"/>
</dbReference>
<dbReference type="EMBL" id="FYEK01000012">
    <property type="protein sequence ID" value="SNB61292.1"/>
    <property type="molecule type" value="Genomic_DNA"/>
</dbReference>
<dbReference type="CDD" id="cd12797">
    <property type="entry name" value="M23_peptidase"/>
    <property type="match status" value="1"/>
</dbReference>
<accession>A0A212QPE9</accession>
<dbReference type="Pfam" id="PF01476">
    <property type="entry name" value="LysM"/>
    <property type="match status" value="2"/>
</dbReference>
<dbReference type="InterPro" id="IPR018392">
    <property type="entry name" value="LysM"/>
</dbReference>
<dbReference type="SUPFAM" id="SSF51261">
    <property type="entry name" value="Duplicated hybrid motif"/>
    <property type="match status" value="1"/>
</dbReference>
<dbReference type="AlphaFoldDB" id="A0A212QPE9"/>
<reference evidence="3" key="1">
    <citation type="submission" date="2017-06" db="EMBL/GenBank/DDBJ databases">
        <authorList>
            <person name="Varghese N."/>
            <person name="Submissions S."/>
        </authorList>
    </citation>
    <scope>NUCLEOTIDE SEQUENCE [LARGE SCALE GENOMIC DNA]</scope>
    <source>
        <strain evidence="3">JAD2</strain>
    </source>
</reference>
<gene>
    <name evidence="2" type="ORF">SAMN02746019_00027130</name>
</gene>
<dbReference type="InParanoid" id="A0A212QPE9"/>
<dbReference type="Gene3D" id="3.10.350.10">
    <property type="entry name" value="LysM domain"/>
    <property type="match status" value="2"/>
</dbReference>
<dbReference type="SMART" id="SM00257">
    <property type="entry name" value="LysM"/>
    <property type="match status" value="2"/>
</dbReference>
<keyword evidence="3" id="KW-1185">Reference proteome</keyword>